<dbReference type="PANTHER" id="PTHR43304">
    <property type="entry name" value="PHYTOCHROME-LIKE PROTEIN CPH1"/>
    <property type="match status" value="1"/>
</dbReference>
<dbReference type="GO" id="GO:0000155">
    <property type="term" value="F:phosphorelay sensor kinase activity"/>
    <property type="evidence" value="ECO:0007669"/>
    <property type="project" value="InterPro"/>
</dbReference>
<dbReference type="SUPFAM" id="SSF55874">
    <property type="entry name" value="ATPase domain of HSP90 chaperone/DNA topoisomerase II/histidine kinase"/>
    <property type="match status" value="1"/>
</dbReference>
<keyword evidence="4" id="KW-0597">Phosphoprotein</keyword>
<name>A0A7I7XXG9_9MYCO</name>
<dbReference type="InterPro" id="IPR052162">
    <property type="entry name" value="Sensor_kinase/Photoreceptor"/>
</dbReference>
<dbReference type="CDD" id="cd06225">
    <property type="entry name" value="HAMP"/>
    <property type="match status" value="1"/>
</dbReference>
<dbReference type="Gene3D" id="6.10.340.10">
    <property type="match status" value="1"/>
</dbReference>
<evidence type="ECO:0000256" key="6">
    <source>
        <dbReference type="ARBA" id="ARBA00022692"/>
    </source>
</evidence>
<dbReference type="PANTHER" id="PTHR43304:SF1">
    <property type="entry name" value="PAC DOMAIN-CONTAINING PROTEIN"/>
    <property type="match status" value="1"/>
</dbReference>
<dbReference type="InterPro" id="IPR007891">
    <property type="entry name" value="CHASE3"/>
</dbReference>
<sequence>MPRRRWQLTVQGWLVVVLSVMGTVVLAGAAFAGFLLYRSDQVSHELSDDIQPARVAAYRVQAALRDQETALRGYLISADRDFLAPYYDGKRAEADAAAELRDRVEGRPALIADLNAIQQAAARWRADYAEPAIASVTPGATSVVDPRDLQTGKDEFDKIRGLFDSQSQHLTDARSEGIAELNGAQSWRNGVLLGVLLIFLVTAALLAVLVRSAVTRPLEALAAACRRITEGHFNERIVPQGPKDIRAIAADVEDMRQRIVDELEVSRSARQALAEQAEALDEQAIELRRSNAELEQFAYVASHDLQEPLRKVASFCQLLEKRYGDKLDDRGHEYIKFAVDGAKRMQILINDLLAFSRVGRLNSTLSEVRLGAALDVAVENVATAIEETQAEIILPEVELPTVTGDPTLLTMLWQNLVSNAVKFRRPDAPPRIVVTCEPSDDGPTHLVTVTDNGIGIGKEFAEKVFVIFQRLHSRDAYAGTGIGLALCKKIVEYHGGGIWIDTSYTDGTRICFTLPRVVVPVDATEEGTPV</sequence>
<dbReference type="GO" id="GO:0005886">
    <property type="term" value="C:plasma membrane"/>
    <property type="evidence" value="ECO:0007669"/>
    <property type="project" value="UniProtKB-SubCell"/>
</dbReference>
<dbReference type="Proteomes" id="UP000466931">
    <property type="component" value="Chromosome"/>
</dbReference>
<reference evidence="10" key="2">
    <citation type="submission" date="2020-02" db="EMBL/GenBank/DDBJ databases">
        <authorList>
            <person name="Matsumoto Y."/>
            <person name="Motooka D."/>
            <person name="Nakamura S."/>
        </authorList>
    </citation>
    <scope>NUCLEOTIDE SEQUENCE</scope>
    <source>
        <strain evidence="10">JCM 13671</strain>
    </source>
</reference>
<dbReference type="RefSeq" id="WP_085151075.1">
    <property type="nucleotide sequence ID" value="NZ_AP022612.1"/>
</dbReference>
<keyword evidence="11" id="KW-1185">Reference proteome</keyword>
<dbReference type="Pfam" id="PF00672">
    <property type="entry name" value="HAMP"/>
    <property type="match status" value="1"/>
</dbReference>
<dbReference type="AlphaFoldDB" id="A0A7I7XXG9"/>
<dbReference type="SMART" id="SM00388">
    <property type="entry name" value="HisKA"/>
    <property type="match status" value="1"/>
</dbReference>
<reference evidence="10" key="1">
    <citation type="journal article" date="2019" name="Emerg. Microbes Infect.">
        <title>Comprehensive subspecies identification of 175 nontuberculous mycobacteria species based on 7547 genomic profiles.</title>
        <authorList>
            <person name="Matsumoto Y."/>
            <person name="Kinjo T."/>
            <person name="Motooka D."/>
            <person name="Nabeya D."/>
            <person name="Jung N."/>
            <person name="Uechi K."/>
            <person name="Horii T."/>
            <person name="Iida T."/>
            <person name="Fujita J."/>
            <person name="Nakamura S."/>
        </authorList>
    </citation>
    <scope>NUCLEOTIDE SEQUENCE [LARGE SCALE GENOMIC DNA]</scope>
    <source>
        <strain evidence="10">JCM 13671</strain>
    </source>
</reference>
<dbReference type="Pfam" id="PF00512">
    <property type="entry name" value="HisKA"/>
    <property type="match status" value="1"/>
</dbReference>
<dbReference type="InterPro" id="IPR003661">
    <property type="entry name" value="HisK_dim/P_dom"/>
</dbReference>
<protein>
    <recommendedName>
        <fullName evidence="3">histidine kinase</fullName>
        <ecNumber evidence="3">2.7.13.3</ecNumber>
    </recommendedName>
</protein>
<dbReference type="Pfam" id="PF05227">
    <property type="entry name" value="CHASE3"/>
    <property type="match status" value="1"/>
</dbReference>
<dbReference type="PROSITE" id="PS50885">
    <property type="entry name" value="HAMP"/>
    <property type="match status" value="1"/>
</dbReference>
<evidence type="ECO:0000256" key="8">
    <source>
        <dbReference type="ARBA" id="ARBA00022989"/>
    </source>
</evidence>
<evidence type="ECO:0000256" key="4">
    <source>
        <dbReference type="ARBA" id="ARBA00022553"/>
    </source>
</evidence>
<keyword evidence="8" id="KW-0472">Membrane</keyword>
<dbReference type="SUPFAM" id="SSF47384">
    <property type="entry name" value="Homodimeric domain of signal transducing histidine kinase"/>
    <property type="match status" value="1"/>
</dbReference>
<comment type="catalytic activity">
    <reaction evidence="1">
        <text>ATP + protein L-histidine = ADP + protein N-phospho-L-histidine.</text>
        <dbReference type="EC" id="2.7.13.3"/>
    </reaction>
</comment>
<organism evidence="10 11">
    <name type="scientific">Mycolicibacterium confluentis</name>
    <dbReference type="NCBI Taxonomy" id="28047"/>
    <lineage>
        <taxon>Bacteria</taxon>
        <taxon>Bacillati</taxon>
        <taxon>Actinomycetota</taxon>
        <taxon>Actinomycetes</taxon>
        <taxon>Mycobacteriales</taxon>
        <taxon>Mycobacteriaceae</taxon>
        <taxon>Mycolicibacterium</taxon>
    </lineage>
</organism>
<dbReference type="InterPro" id="IPR036890">
    <property type="entry name" value="HATPase_C_sf"/>
</dbReference>
<evidence type="ECO:0000313" key="11">
    <source>
        <dbReference type="Proteomes" id="UP000466931"/>
    </source>
</evidence>
<dbReference type="EC" id="2.7.13.3" evidence="3"/>
<dbReference type="PRINTS" id="PR00344">
    <property type="entry name" value="BCTRLSENSOR"/>
</dbReference>
<evidence type="ECO:0000313" key="10">
    <source>
        <dbReference type="EMBL" id="BBZ33721.1"/>
    </source>
</evidence>
<dbReference type="PROSITE" id="PS50109">
    <property type="entry name" value="HIS_KIN"/>
    <property type="match status" value="1"/>
</dbReference>
<gene>
    <name evidence="10" type="ORF">MCNF_23260</name>
</gene>
<keyword evidence="9" id="KW-0902">Two-component regulatory system</keyword>
<dbReference type="Gene3D" id="1.10.287.130">
    <property type="match status" value="1"/>
</dbReference>
<comment type="subcellular location">
    <subcellularLocation>
        <location evidence="2">Cell membrane</location>
    </subcellularLocation>
</comment>
<dbReference type="SMART" id="SM00304">
    <property type="entry name" value="HAMP"/>
    <property type="match status" value="1"/>
</dbReference>
<dbReference type="SMART" id="SM00387">
    <property type="entry name" value="HATPase_c"/>
    <property type="match status" value="1"/>
</dbReference>
<keyword evidence="5" id="KW-0808">Transferase</keyword>
<evidence type="ECO:0000256" key="9">
    <source>
        <dbReference type="ARBA" id="ARBA00023012"/>
    </source>
</evidence>
<dbReference type="CDD" id="cd00082">
    <property type="entry name" value="HisKA"/>
    <property type="match status" value="1"/>
</dbReference>
<dbReference type="InterPro" id="IPR003660">
    <property type="entry name" value="HAMP_dom"/>
</dbReference>
<keyword evidence="7 10" id="KW-0418">Kinase</keyword>
<keyword evidence="6" id="KW-0812">Transmembrane</keyword>
<dbReference type="InterPro" id="IPR005467">
    <property type="entry name" value="His_kinase_dom"/>
</dbReference>
<evidence type="ECO:0000256" key="1">
    <source>
        <dbReference type="ARBA" id="ARBA00000085"/>
    </source>
</evidence>
<dbReference type="SUPFAM" id="SSF158472">
    <property type="entry name" value="HAMP domain-like"/>
    <property type="match status" value="1"/>
</dbReference>
<dbReference type="Pfam" id="PF02518">
    <property type="entry name" value="HATPase_c"/>
    <property type="match status" value="1"/>
</dbReference>
<keyword evidence="8" id="KW-1133">Transmembrane helix</keyword>
<proteinExistence type="predicted"/>
<accession>A0A7I7XXG9</accession>
<dbReference type="InterPro" id="IPR036097">
    <property type="entry name" value="HisK_dim/P_sf"/>
</dbReference>
<dbReference type="EMBL" id="AP022612">
    <property type="protein sequence ID" value="BBZ33721.1"/>
    <property type="molecule type" value="Genomic_DNA"/>
</dbReference>
<dbReference type="OrthoDB" id="9808408at2"/>
<evidence type="ECO:0000256" key="7">
    <source>
        <dbReference type="ARBA" id="ARBA00022777"/>
    </source>
</evidence>
<dbReference type="InterPro" id="IPR003594">
    <property type="entry name" value="HATPase_dom"/>
</dbReference>
<evidence type="ECO:0000256" key="2">
    <source>
        <dbReference type="ARBA" id="ARBA00004236"/>
    </source>
</evidence>
<evidence type="ECO:0000256" key="5">
    <source>
        <dbReference type="ARBA" id="ARBA00022679"/>
    </source>
</evidence>
<dbReference type="InterPro" id="IPR004358">
    <property type="entry name" value="Sig_transdc_His_kin-like_C"/>
</dbReference>
<dbReference type="Gene3D" id="3.30.565.10">
    <property type="entry name" value="Histidine kinase-like ATPase, C-terminal domain"/>
    <property type="match status" value="1"/>
</dbReference>
<evidence type="ECO:0000256" key="3">
    <source>
        <dbReference type="ARBA" id="ARBA00012438"/>
    </source>
</evidence>